<protein>
    <submittedName>
        <fullName evidence="2">Pr6Pr family membrane protein</fullName>
    </submittedName>
</protein>
<gene>
    <name evidence="2" type="ORF">VSH64_29695</name>
</gene>
<reference evidence="2 3" key="1">
    <citation type="journal article" date="2015" name="Int. J. Syst. Evol. Microbiol.">
        <title>Amycolatopsis rhabdoformis sp. nov., an actinomycete isolated from a tropical forest soil.</title>
        <authorList>
            <person name="Souza W.R."/>
            <person name="Silva R.E."/>
            <person name="Goodfellow M."/>
            <person name="Busarakam K."/>
            <person name="Figueiro F.S."/>
            <person name="Ferreira D."/>
            <person name="Rodrigues-Filho E."/>
            <person name="Moraes L.A.B."/>
            <person name="Zucchi T.D."/>
        </authorList>
    </citation>
    <scope>NUCLEOTIDE SEQUENCE [LARGE SCALE GENOMIC DNA]</scope>
    <source>
        <strain evidence="2 3">NCIMB 14900</strain>
    </source>
</reference>
<organism evidence="2 3">
    <name type="scientific">Amycolatopsis rhabdoformis</name>
    <dbReference type="NCBI Taxonomy" id="1448059"/>
    <lineage>
        <taxon>Bacteria</taxon>
        <taxon>Bacillati</taxon>
        <taxon>Actinomycetota</taxon>
        <taxon>Actinomycetes</taxon>
        <taxon>Pseudonocardiales</taxon>
        <taxon>Pseudonocardiaceae</taxon>
        <taxon>Amycolatopsis</taxon>
    </lineage>
</organism>
<dbReference type="NCBIfam" id="NF038065">
    <property type="entry name" value="Pr6Pr"/>
    <property type="match status" value="1"/>
</dbReference>
<proteinExistence type="predicted"/>
<evidence type="ECO:0000256" key="1">
    <source>
        <dbReference type="SAM" id="Phobius"/>
    </source>
</evidence>
<dbReference type="Proteomes" id="UP001330812">
    <property type="component" value="Chromosome"/>
</dbReference>
<feature type="transmembrane region" description="Helical" evidence="1">
    <location>
        <begin position="76"/>
        <end position="96"/>
    </location>
</feature>
<feature type="transmembrane region" description="Helical" evidence="1">
    <location>
        <begin position="177"/>
        <end position="198"/>
    </location>
</feature>
<keyword evidence="1" id="KW-1133">Transmembrane helix</keyword>
<keyword evidence="1" id="KW-0812">Transmembrane</keyword>
<evidence type="ECO:0000313" key="3">
    <source>
        <dbReference type="Proteomes" id="UP001330812"/>
    </source>
</evidence>
<feature type="transmembrane region" description="Helical" evidence="1">
    <location>
        <begin position="46"/>
        <end position="67"/>
    </location>
</feature>
<dbReference type="EMBL" id="CP142149">
    <property type="protein sequence ID" value="WSE27033.1"/>
    <property type="molecule type" value="Genomic_DNA"/>
</dbReference>
<dbReference type="InterPro" id="IPR049713">
    <property type="entry name" value="Pr6Pr-like"/>
</dbReference>
<evidence type="ECO:0000313" key="2">
    <source>
        <dbReference type="EMBL" id="WSE27033.1"/>
    </source>
</evidence>
<feature type="transmembrane region" description="Helical" evidence="1">
    <location>
        <begin position="138"/>
        <end position="157"/>
    </location>
</feature>
<keyword evidence="1" id="KW-0472">Membrane</keyword>
<name>A0ABZ1HZS6_9PSEU</name>
<sequence>MPPTRLTRIWFGVTALVVLTGLVTQAFVSAGLSGRYASAGARVANMFAFFTIESNLLVLIAAVVFLFGRPTGVLRVLWLDALIGITVTGVVYHVALRGLADLSGAALVADVLLHTISPIITVVGFLVAAPRVLKWNTVAWSVVWPLAWLAFTLIRGAQDGFYPYPFVNAAELGYGRVAVNCALVAVLFVALASVAKVIDGWLTPAPAETRSADR</sequence>
<accession>A0ABZ1HZS6</accession>
<feature type="transmembrane region" description="Helical" evidence="1">
    <location>
        <begin position="102"/>
        <end position="126"/>
    </location>
</feature>
<dbReference type="RefSeq" id="WP_326566032.1">
    <property type="nucleotide sequence ID" value="NZ_CP142149.1"/>
</dbReference>
<keyword evidence="3" id="KW-1185">Reference proteome</keyword>